<proteinExistence type="predicted"/>
<dbReference type="InParanoid" id="B4D836"/>
<accession>B4D836</accession>
<dbReference type="STRING" id="497964.CfE428DRAFT_5076"/>
<protein>
    <submittedName>
        <fullName evidence="2">Uncharacterized protein</fullName>
    </submittedName>
</protein>
<evidence type="ECO:0000256" key="1">
    <source>
        <dbReference type="SAM" id="MobiDB-lite"/>
    </source>
</evidence>
<comment type="caution">
    <text evidence="2">The sequence shown here is derived from an EMBL/GenBank/DDBJ whole genome shotgun (WGS) entry which is preliminary data.</text>
</comment>
<dbReference type="AlphaFoldDB" id="B4D836"/>
<name>B4D836_9BACT</name>
<feature type="region of interest" description="Disordered" evidence="1">
    <location>
        <begin position="1"/>
        <end position="30"/>
    </location>
</feature>
<evidence type="ECO:0000313" key="2">
    <source>
        <dbReference type="EMBL" id="EDY17390.1"/>
    </source>
</evidence>
<keyword evidence="3" id="KW-1185">Reference proteome</keyword>
<feature type="compositionally biased region" description="Basic residues" evidence="1">
    <location>
        <begin position="7"/>
        <end position="30"/>
    </location>
</feature>
<gene>
    <name evidence="2" type="ORF">CfE428DRAFT_5076</name>
</gene>
<reference evidence="2 3" key="1">
    <citation type="journal article" date="2011" name="J. Bacteriol.">
        <title>Genome sequence of Chthoniobacter flavus Ellin428, an aerobic heterotrophic soil bacterium.</title>
        <authorList>
            <person name="Kant R."/>
            <person name="van Passel M.W."/>
            <person name="Palva A."/>
            <person name="Lucas S."/>
            <person name="Lapidus A."/>
            <person name="Glavina Del Rio T."/>
            <person name="Dalin E."/>
            <person name="Tice H."/>
            <person name="Bruce D."/>
            <person name="Goodwin L."/>
            <person name="Pitluck S."/>
            <person name="Larimer F.W."/>
            <person name="Land M.L."/>
            <person name="Hauser L."/>
            <person name="Sangwan P."/>
            <person name="de Vos W.M."/>
            <person name="Janssen P.H."/>
            <person name="Smidt H."/>
        </authorList>
    </citation>
    <scope>NUCLEOTIDE SEQUENCE [LARGE SCALE GENOMIC DNA]</scope>
    <source>
        <strain evidence="2 3">Ellin428</strain>
    </source>
</reference>
<dbReference type="Proteomes" id="UP000005824">
    <property type="component" value="Unassembled WGS sequence"/>
</dbReference>
<organism evidence="2 3">
    <name type="scientific">Chthoniobacter flavus Ellin428</name>
    <dbReference type="NCBI Taxonomy" id="497964"/>
    <lineage>
        <taxon>Bacteria</taxon>
        <taxon>Pseudomonadati</taxon>
        <taxon>Verrucomicrobiota</taxon>
        <taxon>Spartobacteria</taxon>
        <taxon>Chthoniobacterales</taxon>
        <taxon>Chthoniobacteraceae</taxon>
        <taxon>Chthoniobacter</taxon>
    </lineage>
</organism>
<dbReference type="EMBL" id="ABVL01000020">
    <property type="protein sequence ID" value="EDY17390.1"/>
    <property type="molecule type" value="Genomic_DNA"/>
</dbReference>
<sequence>MLENKCGARHNGHTASRRSKPRIPPTRRKARRSNIIEIADRSATTVNGQFITCSWVIRCAKLRSIGLIKATRIQRKPLRGNSSDYICSNIHRKQCIARLYSSGRNNSKGTRAPAFYKHSIMRSNDDITSRTGERRIPPTRRKARRAGIVEVTNGIGSIVNLNLVSRSRIVAGQQAESIRCTKQIIDRNVLTNRDRITRRRERTQVVGGRHGRCPGRGDIRQRTRLRCRKNLHVIFAVRTIELPRRPRRP</sequence>
<evidence type="ECO:0000313" key="3">
    <source>
        <dbReference type="Proteomes" id="UP000005824"/>
    </source>
</evidence>